<proteinExistence type="predicted"/>
<feature type="compositionally biased region" description="Low complexity" evidence="6">
    <location>
        <begin position="13"/>
        <end position="34"/>
    </location>
</feature>
<evidence type="ECO:0000313" key="8">
    <source>
        <dbReference type="EMBL" id="OVA05533.1"/>
    </source>
</evidence>
<dbReference type="PANTHER" id="PTHR31140:SF90">
    <property type="entry name" value="B3 DOMAIN-CONTAINING TRANSCRIPTION FACTOR LEC2"/>
    <property type="match status" value="1"/>
</dbReference>
<dbReference type="InterPro" id="IPR044800">
    <property type="entry name" value="LEC2-like"/>
</dbReference>
<keyword evidence="9" id="KW-1185">Reference proteome</keyword>
<reference evidence="8 9" key="1">
    <citation type="journal article" date="2017" name="Mol. Plant">
        <title>The Genome of Medicinal Plant Macleaya cordata Provides New Insights into Benzylisoquinoline Alkaloids Metabolism.</title>
        <authorList>
            <person name="Liu X."/>
            <person name="Liu Y."/>
            <person name="Huang P."/>
            <person name="Ma Y."/>
            <person name="Qing Z."/>
            <person name="Tang Q."/>
            <person name="Cao H."/>
            <person name="Cheng P."/>
            <person name="Zheng Y."/>
            <person name="Yuan Z."/>
            <person name="Zhou Y."/>
            <person name="Liu J."/>
            <person name="Tang Z."/>
            <person name="Zhuo Y."/>
            <person name="Zhang Y."/>
            <person name="Yu L."/>
            <person name="Huang J."/>
            <person name="Yang P."/>
            <person name="Peng Q."/>
            <person name="Zhang J."/>
            <person name="Jiang W."/>
            <person name="Zhang Z."/>
            <person name="Lin K."/>
            <person name="Ro D.K."/>
            <person name="Chen X."/>
            <person name="Xiong X."/>
            <person name="Shang Y."/>
            <person name="Huang S."/>
            <person name="Zeng J."/>
        </authorList>
    </citation>
    <scope>NUCLEOTIDE SEQUENCE [LARGE SCALE GENOMIC DNA]</scope>
    <source>
        <strain evidence="9">cv. BLH2017</strain>
        <tissue evidence="8">Root</tissue>
    </source>
</reference>
<dbReference type="SUPFAM" id="SSF101936">
    <property type="entry name" value="DNA-binding pseudobarrel domain"/>
    <property type="match status" value="1"/>
</dbReference>
<keyword evidence="2" id="KW-0805">Transcription regulation</keyword>
<accession>A0A200Q4W4</accession>
<dbReference type="InterPro" id="IPR015300">
    <property type="entry name" value="DNA-bd_pseudobarrel_sf"/>
</dbReference>
<dbReference type="OMA" id="ECSHILP"/>
<dbReference type="GO" id="GO:0003700">
    <property type="term" value="F:DNA-binding transcription factor activity"/>
    <property type="evidence" value="ECO:0007669"/>
    <property type="project" value="InterPro"/>
</dbReference>
<comment type="caution">
    <text evidence="8">The sequence shown here is derived from an EMBL/GenBank/DDBJ whole genome shotgun (WGS) entry which is preliminary data.</text>
</comment>
<sequence>MQRGYAQNEVRVNDSPPSSPNPSSSSSSSTSSDSAHGTDPSRFNFSIPPFSRFSGDGFFEEKRKNVEFGERLIDETIDRRKFLRPTLPVPSLISASAATVDGFSMDKSLNNQVIQSQPGVSGGQAECSHILPRVTNSWGPQPVENPYIFHCFPYNSICVSSATTPSLKRKSEDSVNSFDPAQMESLFGQLPGGISKKSVLHTGFVPVQALFQNPLFPTAVRGQPVNYAMTPPLNLEATRNQEMNFFAASRGQLNDNSLGGNASDPMHKQKVVHPRLSSSTSVAVVSDGRRNANSEPSAKNVYPLMPEHNALEATSKPSWVSTHSEICLGYLPSAKSYRPEYDKEIEGKGLMLLVQKELRNTDVGNLGRIVLPKKDAEANLPPLDAKDGLILQMADMNYSVEWRFKYRYWPNNKSRMYVMENTGDFVKMHNLQTGDLFMIYKEEISGKYIVRGKKGIIPLYMGDMVETRDQGRAQEGESGAASGQFGSEQRNPVPVDFFVDLKAEQDAIASRISFDFKGNTGGPSTCQFLPVVEQNHTILAVGVIPSKDGGFTLDSIAPHGEVYGVAHPTLPVGGTILHSSNIFLTPIGLGQ</sequence>
<evidence type="ECO:0000256" key="5">
    <source>
        <dbReference type="ARBA" id="ARBA00023242"/>
    </source>
</evidence>
<protein>
    <submittedName>
        <fullName evidence="8">B3 DNA binding domain</fullName>
    </submittedName>
</protein>
<organism evidence="8 9">
    <name type="scientific">Macleaya cordata</name>
    <name type="common">Five-seeded plume-poppy</name>
    <name type="synonym">Bocconia cordata</name>
    <dbReference type="NCBI Taxonomy" id="56857"/>
    <lineage>
        <taxon>Eukaryota</taxon>
        <taxon>Viridiplantae</taxon>
        <taxon>Streptophyta</taxon>
        <taxon>Embryophyta</taxon>
        <taxon>Tracheophyta</taxon>
        <taxon>Spermatophyta</taxon>
        <taxon>Magnoliopsida</taxon>
        <taxon>Ranunculales</taxon>
        <taxon>Papaveraceae</taxon>
        <taxon>Papaveroideae</taxon>
        <taxon>Macleaya</taxon>
    </lineage>
</organism>
<evidence type="ECO:0000256" key="6">
    <source>
        <dbReference type="SAM" id="MobiDB-lite"/>
    </source>
</evidence>
<gene>
    <name evidence="8" type="ORF">BVC80_447g4</name>
</gene>
<keyword evidence="3" id="KW-0238">DNA-binding</keyword>
<evidence type="ECO:0000259" key="7">
    <source>
        <dbReference type="SMART" id="SM01019"/>
    </source>
</evidence>
<dbReference type="InParanoid" id="A0A200Q4W4"/>
<dbReference type="Proteomes" id="UP000195402">
    <property type="component" value="Unassembled WGS sequence"/>
</dbReference>
<dbReference type="GO" id="GO:0005634">
    <property type="term" value="C:nucleus"/>
    <property type="evidence" value="ECO:0007669"/>
    <property type="project" value="UniProtKB-SubCell"/>
</dbReference>
<evidence type="ECO:0000256" key="2">
    <source>
        <dbReference type="ARBA" id="ARBA00023015"/>
    </source>
</evidence>
<evidence type="ECO:0000256" key="1">
    <source>
        <dbReference type="ARBA" id="ARBA00004123"/>
    </source>
</evidence>
<evidence type="ECO:0000256" key="4">
    <source>
        <dbReference type="ARBA" id="ARBA00023163"/>
    </source>
</evidence>
<feature type="domain" description="TF-B3" evidence="7">
    <location>
        <begin position="354"/>
        <end position="456"/>
    </location>
</feature>
<dbReference type="OrthoDB" id="757982at2759"/>
<dbReference type="Pfam" id="PF02362">
    <property type="entry name" value="B3"/>
    <property type="match status" value="1"/>
</dbReference>
<keyword evidence="5" id="KW-0539">Nucleus</keyword>
<dbReference type="CDD" id="cd10017">
    <property type="entry name" value="B3_DNA"/>
    <property type="match status" value="1"/>
</dbReference>
<dbReference type="AlphaFoldDB" id="A0A200Q4W4"/>
<evidence type="ECO:0000313" key="9">
    <source>
        <dbReference type="Proteomes" id="UP000195402"/>
    </source>
</evidence>
<name>A0A200Q4W4_MACCD</name>
<feature type="region of interest" description="Disordered" evidence="6">
    <location>
        <begin position="470"/>
        <end position="491"/>
    </location>
</feature>
<evidence type="ECO:0000256" key="3">
    <source>
        <dbReference type="ARBA" id="ARBA00023125"/>
    </source>
</evidence>
<feature type="region of interest" description="Disordered" evidence="6">
    <location>
        <begin position="266"/>
        <end position="301"/>
    </location>
</feature>
<dbReference type="STRING" id="56857.A0A200Q4W4"/>
<feature type="region of interest" description="Disordered" evidence="6">
    <location>
        <begin position="1"/>
        <end position="48"/>
    </location>
</feature>
<dbReference type="PANTHER" id="PTHR31140">
    <property type="entry name" value="B3 DOMAIN-CONTAINING TRANSCRIPTION FACTOR ABI3"/>
    <property type="match status" value="1"/>
</dbReference>
<dbReference type="InterPro" id="IPR003340">
    <property type="entry name" value="B3_DNA-bd"/>
</dbReference>
<dbReference type="EMBL" id="MVGT01003116">
    <property type="protein sequence ID" value="OVA05533.1"/>
    <property type="molecule type" value="Genomic_DNA"/>
</dbReference>
<dbReference type="GO" id="GO:0003677">
    <property type="term" value="F:DNA binding"/>
    <property type="evidence" value="ECO:0007669"/>
    <property type="project" value="UniProtKB-KW"/>
</dbReference>
<dbReference type="SMART" id="SM01019">
    <property type="entry name" value="B3"/>
    <property type="match status" value="1"/>
</dbReference>
<comment type="subcellular location">
    <subcellularLocation>
        <location evidence="1">Nucleus</location>
    </subcellularLocation>
</comment>
<dbReference type="Gene3D" id="2.40.330.10">
    <property type="entry name" value="DNA-binding pseudobarrel domain"/>
    <property type="match status" value="1"/>
</dbReference>
<keyword evidence="4" id="KW-0804">Transcription</keyword>